<sequence length="76" mass="8678">MGTESHKGFRSRMEYYLYSGDKKHVFVGIAIIGAIFGVPWVLMNRGSKHQSHQDYMDKAEKARRERLSTGSSSVKQ</sequence>
<evidence type="ECO:0000256" key="1">
    <source>
        <dbReference type="SAM" id="MobiDB-lite"/>
    </source>
</evidence>
<keyword evidence="2" id="KW-0472">Membrane</keyword>
<feature type="transmembrane region" description="Helical" evidence="2">
    <location>
        <begin position="25"/>
        <end position="43"/>
    </location>
</feature>
<keyword evidence="2" id="KW-0812">Transmembrane</keyword>
<dbReference type="AlphaFoldDB" id="A0AAV7F5A4"/>
<evidence type="ECO:0000256" key="2">
    <source>
        <dbReference type="SAM" id="Phobius"/>
    </source>
</evidence>
<dbReference type="Proteomes" id="UP000825729">
    <property type="component" value="Unassembled WGS sequence"/>
</dbReference>
<gene>
    <name evidence="3" type="ORF">H6P81_000392</name>
</gene>
<dbReference type="EMBL" id="JAINDJ010000002">
    <property type="protein sequence ID" value="KAG9455884.1"/>
    <property type="molecule type" value="Genomic_DNA"/>
</dbReference>
<evidence type="ECO:0000313" key="4">
    <source>
        <dbReference type="Proteomes" id="UP000825729"/>
    </source>
</evidence>
<protein>
    <submittedName>
        <fullName evidence="3">Uncharacterized protein</fullName>
    </submittedName>
</protein>
<organism evidence="3 4">
    <name type="scientific">Aristolochia fimbriata</name>
    <name type="common">White veined hardy Dutchman's pipe vine</name>
    <dbReference type="NCBI Taxonomy" id="158543"/>
    <lineage>
        <taxon>Eukaryota</taxon>
        <taxon>Viridiplantae</taxon>
        <taxon>Streptophyta</taxon>
        <taxon>Embryophyta</taxon>
        <taxon>Tracheophyta</taxon>
        <taxon>Spermatophyta</taxon>
        <taxon>Magnoliopsida</taxon>
        <taxon>Magnoliidae</taxon>
        <taxon>Piperales</taxon>
        <taxon>Aristolochiaceae</taxon>
        <taxon>Aristolochia</taxon>
    </lineage>
</organism>
<feature type="region of interest" description="Disordered" evidence="1">
    <location>
        <begin position="50"/>
        <end position="76"/>
    </location>
</feature>
<dbReference type="PANTHER" id="PTHR35990:SF1">
    <property type="entry name" value="GAG1AT PROTEIN"/>
    <property type="match status" value="1"/>
</dbReference>
<dbReference type="PANTHER" id="PTHR35990">
    <property type="entry name" value="GAG1AT PROTEIN"/>
    <property type="match status" value="1"/>
</dbReference>
<proteinExistence type="predicted"/>
<comment type="caution">
    <text evidence="3">The sequence shown here is derived from an EMBL/GenBank/DDBJ whole genome shotgun (WGS) entry which is preliminary data.</text>
</comment>
<feature type="compositionally biased region" description="Basic and acidic residues" evidence="1">
    <location>
        <begin position="51"/>
        <end position="67"/>
    </location>
</feature>
<accession>A0AAV7F5A4</accession>
<keyword evidence="4" id="KW-1185">Reference proteome</keyword>
<evidence type="ECO:0000313" key="3">
    <source>
        <dbReference type="EMBL" id="KAG9455884.1"/>
    </source>
</evidence>
<keyword evidence="2" id="KW-1133">Transmembrane helix</keyword>
<reference evidence="3 4" key="1">
    <citation type="submission" date="2021-07" db="EMBL/GenBank/DDBJ databases">
        <title>The Aristolochia fimbriata genome: insights into angiosperm evolution, floral development and chemical biosynthesis.</title>
        <authorList>
            <person name="Jiao Y."/>
        </authorList>
    </citation>
    <scope>NUCLEOTIDE SEQUENCE [LARGE SCALE GENOMIC DNA]</scope>
    <source>
        <strain evidence="3">IBCAS-2021</strain>
        <tissue evidence="3">Leaf</tissue>
    </source>
</reference>
<name>A0AAV7F5A4_ARIFI</name>